<keyword evidence="4" id="KW-1185">Reference proteome</keyword>
<proteinExistence type="predicted"/>
<protein>
    <submittedName>
        <fullName evidence="2">Phage tail protein</fullName>
    </submittedName>
</protein>
<organism evidence="2 3">
    <name type="scientific">Aliivibrio sifiae</name>
    <dbReference type="NCBI Taxonomy" id="566293"/>
    <lineage>
        <taxon>Bacteria</taxon>
        <taxon>Pseudomonadati</taxon>
        <taxon>Pseudomonadota</taxon>
        <taxon>Gammaproteobacteria</taxon>
        <taxon>Vibrionales</taxon>
        <taxon>Vibrionaceae</taxon>
        <taxon>Aliivibrio</taxon>
    </lineage>
</organism>
<evidence type="ECO:0000313" key="1">
    <source>
        <dbReference type="EMBL" id="GLR75983.1"/>
    </source>
</evidence>
<dbReference type="OrthoDB" id="5596652at2"/>
<dbReference type="RefSeq" id="WP_105062940.1">
    <property type="nucleotide sequence ID" value="NZ_BSOU01000007.1"/>
</dbReference>
<reference evidence="1" key="4">
    <citation type="submission" date="2023-01" db="EMBL/GenBank/DDBJ databases">
        <title>Draft genome sequence of Aliivibrio sifiae strain NBRC 105001.</title>
        <authorList>
            <person name="Sun Q."/>
            <person name="Mori K."/>
        </authorList>
    </citation>
    <scope>NUCLEOTIDE SEQUENCE</scope>
    <source>
        <strain evidence="1">NBRC 105001</strain>
    </source>
</reference>
<dbReference type="Pfam" id="PF10758">
    <property type="entry name" value="DUF2586"/>
    <property type="match status" value="1"/>
</dbReference>
<comment type="caution">
    <text evidence="2">The sequence shown here is derived from an EMBL/GenBank/DDBJ whole genome shotgun (WGS) entry which is preliminary data.</text>
</comment>
<evidence type="ECO:0000313" key="3">
    <source>
        <dbReference type="Proteomes" id="UP000239273"/>
    </source>
</evidence>
<gene>
    <name evidence="2" type="ORF">BTO23_03365</name>
    <name evidence="1" type="ORF">GCM10007855_28570</name>
</gene>
<evidence type="ECO:0000313" key="2">
    <source>
        <dbReference type="EMBL" id="PQJ93147.1"/>
    </source>
</evidence>
<dbReference type="InterPro" id="IPR019694">
    <property type="entry name" value="Phage_HP1_Orf23"/>
</dbReference>
<reference evidence="2 3" key="2">
    <citation type="submission" date="2016-12" db="EMBL/GenBank/DDBJ databases">
        <title>Diversity of luminous bacteria.</title>
        <authorList>
            <person name="Yoshizawa S."/>
            <person name="Kogure K."/>
        </authorList>
    </citation>
    <scope>NUCLEOTIDE SEQUENCE [LARGE SCALE GENOMIC DNA]</scope>
    <source>
        <strain evidence="2 3">NBRC 105001</strain>
    </source>
</reference>
<dbReference type="EMBL" id="BSOU01000007">
    <property type="protein sequence ID" value="GLR75983.1"/>
    <property type="molecule type" value="Genomic_DNA"/>
</dbReference>
<evidence type="ECO:0000313" key="4">
    <source>
        <dbReference type="Proteomes" id="UP001156660"/>
    </source>
</evidence>
<dbReference type="Proteomes" id="UP000239273">
    <property type="component" value="Unassembled WGS sequence"/>
</dbReference>
<reference evidence="1" key="1">
    <citation type="journal article" date="2014" name="Int. J. Syst. Evol. Microbiol.">
        <title>Complete genome of a new Firmicutes species belonging to the dominant human colonic microbiota ('Ruminococcus bicirculans') reveals two chromosomes and a selective capacity to utilize plant glucans.</title>
        <authorList>
            <consortium name="NISC Comparative Sequencing Program"/>
            <person name="Wegmann U."/>
            <person name="Louis P."/>
            <person name="Goesmann A."/>
            <person name="Henrissat B."/>
            <person name="Duncan S.H."/>
            <person name="Flint H.J."/>
        </authorList>
    </citation>
    <scope>NUCLEOTIDE SEQUENCE</scope>
    <source>
        <strain evidence="1">NBRC 105001</strain>
    </source>
</reference>
<dbReference type="AlphaFoldDB" id="A0A2S7XHF2"/>
<accession>A0A2S7XHF2</accession>
<sequence>MTFPTVQVNQKNMMQGEVSEVERHSLFIGKASANQGKVLSVNTQTDFDVQLGAEASLLKSNLLAAMVNAGQNWTAAVYVLADDETNWTDGARKAQETQSFEGIVVCEPIKTKAEVSAAQTFRNELIAKFGRWQFVALTTALIAEQAWSDWETAMVALQDTIAADGVMIIPAIWTDALGKLMGRLSNRSVSIADSPCRVMTGALIGDVTLPTDKDGVTLQLATLQTLEKNRLSVPMWYPDVDGIYWADGRMLDIEGGDYQVVENRRVMDKVARLMRIRAVTRIGDRNFNSQPQSMASAKMYFMRDLKVMGKATVVNGVPFVGDIMPPKDEDITIAWKTKTEVELYITAQPTDCPKKITINLMLDLSNPGGN</sequence>
<dbReference type="EMBL" id="MSCP01000001">
    <property type="protein sequence ID" value="PQJ93147.1"/>
    <property type="molecule type" value="Genomic_DNA"/>
</dbReference>
<name>A0A2S7XHF2_9GAMM</name>
<reference evidence="4" key="3">
    <citation type="journal article" date="2019" name="Int. J. Syst. Evol. Microbiol.">
        <title>The Global Catalogue of Microorganisms (GCM) 10K type strain sequencing project: providing services to taxonomists for standard genome sequencing and annotation.</title>
        <authorList>
            <consortium name="The Broad Institute Genomics Platform"/>
            <consortium name="The Broad Institute Genome Sequencing Center for Infectious Disease"/>
            <person name="Wu L."/>
            <person name="Ma J."/>
        </authorList>
    </citation>
    <scope>NUCLEOTIDE SEQUENCE [LARGE SCALE GENOMIC DNA]</scope>
    <source>
        <strain evidence="4">NBRC 105001</strain>
    </source>
</reference>
<dbReference type="Proteomes" id="UP001156660">
    <property type="component" value="Unassembled WGS sequence"/>
</dbReference>